<dbReference type="GO" id="GO:0045944">
    <property type="term" value="P:positive regulation of transcription by RNA polymerase II"/>
    <property type="evidence" value="ECO:0007669"/>
    <property type="project" value="TreeGrafter"/>
</dbReference>
<comment type="subcellular location">
    <subcellularLocation>
        <location evidence="1">Nucleus</location>
    </subcellularLocation>
</comment>
<evidence type="ECO:0000313" key="3">
    <source>
        <dbReference type="EMBL" id="CAG9982342.1"/>
    </source>
</evidence>
<sequence length="543" mass="60573">MLHSPESRFLWHFFLNVTEDGLLCCDLEPMKSKGLQDPYIAVLPQLALSNANLRKAVLCFGASQYRALGRDDKYSSMVVKFSRESSFSFVREATSVMPDERDTLATIAAGVFLHYFSLDRRTPYLHLSTWLASKLLSRPTKSANIRHISNEEILTLLRWSVISSACSLGLSQTYLSLENFRMIQLLEEEVGLNLSSHSSVFKDWVNHPLYAFSSRLVNPLLLMSKLIQQTMLMDTGQGMPEDHAAQYEQEVLEVDEGLAHARREDLRLLNSLNPTDPDPLICVNESMHAAASILLHSRLKGFPSTAPIIRSNVDIIVNQLSDIAGDSRALFAVVFPLFTAGCEAVDSHARKMIELMLQSPKGLAFHRGDLVAALQHIWQIRDLEPGLPWPSWRHRDQICCGKSSDLSIRVIRRSQLHNISSRQVEIGKPAENSSHFPSCRPPSCLRRTGSRRKGRVKGVDIHGNVSMVLCADSALDPLNDTLNTEHIYLAGFDTKETAFIVSVEVVQAPQGCSQPCMDISVVGKKTLFACQIEKAAVGNNSFF</sequence>
<comment type="caution">
    <text evidence="3">The sequence shown here is derived from an EMBL/GenBank/DDBJ whole genome shotgun (WGS) entry which is preliminary data.</text>
</comment>
<dbReference type="OrthoDB" id="5229455at2759"/>
<dbReference type="Proteomes" id="UP000754883">
    <property type="component" value="Unassembled WGS sequence"/>
</dbReference>
<keyword evidence="4" id="KW-1185">Reference proteome</keyword>
<evidence type="ECO:0000313" key="4">
    <source>
        <dbReference type="Proteomes" id="UP000754883"/>
    </source>
</evidence>
<dbReference type="GO" id="GO:0000976">
    <property type="term" value="F:transcription cis-regulatory region binding"/>
    <property type="evidence" value="ECO:0007669"/>
    <property type="project" value="TreeGrafter"/>
</dbReference>
<evidence type="ECO:0000256" key="2">
    <source>
        <dbReference type="ARBA" id="ARBA00023242"/>
    </source>
</evidence>
<organism evidence="3 4">
    <name type="scientific">Clonostachys byssicola</name>
    <dbReference type="NCBI Taxonomy" id="160290"/>
    <lineage>
        <taxon>Eukaryota</taxon>
        <taxon>Fungi</taxon>
        <taxon>Dikarya</taxon>
        <taxon>Ascomycota</taxon>
        <taxon>Pezizomycotina</taxon>
        <taxon>Sordariomycetes</taxon>
        <taxon>Hypocreomycetidae</taxon>
        <taxon>Hypocreales</taxon>
        <taxon>Bionectriaceae</taxon>
        <taxon>Clonostachys</taxon>
    </lineage>
</organism>
<dbReference type="Pfam" id="PF11951">
    <property type="entry name" value="Fungal_trans_2"/>
    <property type="match status" value="1"/>
</dbReference>
<name>A0A9N9Y0E3_9HYPO</name>
<keyword evidence="2" id="KW-0539">Nucleus</keyword>
<reference evidence="3" key="1">
    <citation type="submission" date="2021-10" db="EMBL/GenBank/DDBJ databases">
        <authorList>
            <person name="Piombo E."/>
        </authorList>
    </citation>
    <scope>NUCLEOTIDE SEQUENCE</scope>
</reference>
<dbReference type="PANTHER" id="PTHR37534:SF43">
    <property type="entry name" value="FINGER DOMAIN PROTEIN, PUTATIVE (AFU_ORTHOLOGUE AFUA_1G01850)-RELATED"/>
    <property type="match status" value="1"/>
</dbReference>
<gene>
    <name evidence="3" type="ORF">CBYS24578_00013206</name>
</gene>
<dbReference type="GO" id="GO:0003700">
    <property type="term" value="F:DNA-binding transcription factor activity"/>
    <property type="evidence" value="ECO:0007669"/>
    <property type="project" value="TreeGrafter"/>
</dbReference>
<dbReference type="PANTHER" id="PTHR37534">
    <property type="entry name" value="TRANSCRIPTIONAL ACTIVATOR PROTEIN UGA3"/>
    <property type="match status" value="1"/>
</dbReference>
<dbReference type="AlphaFoldDB" id="A0A9N9Y0E3"/>
<protein>
    <submittedName>
        <fullName evidence="3">Uncharacterized protein</fullName>
    </submittedName>
</protein>
<evidence type="ECO:0000256" key="1">
    <source>
        <dbReference type="ARBA" id="ARBA00004123"/>
    </source>
</evidence>
<proteinExistence type="predicted"/>
<dbReference type="InterPro" id="IPR021858">
    <property type="entry name" value="Fun_TF"/>
</dbReference>
<dbReference type="EMBL" id="CABFNO020001340">
    <property type="protein sequence ID" value="CAG9982342.1"/>
    <property type="molecule type" value="Genomic_DNA"/>
</dbReference>
<dbReference type="GO" id="GO:0005634">
    <property type="term" value="C:nucleus"/>
    <property type="evidence" value="ECO:0007669"/>
    <property type="project" value="UniProtKB-SubCell"/>
</dbReference>
<accession>A0A9N9Y0E3</accession>